<dbReference type="EMBL" id="JAGTPG010000001">
    <property type="protein sequence ID" value="MBR8639539.1"/>
    <property type="molecule type" value="Genomic_DNA"/>
</dbReference>
<reference evidence="2 3" key="1">
    <citation type="submission" date="2021-04" db="EMBL/GenBank/DDBJ databases">
        <title>Characterization of the biosynthetic gene cluster of new lipopeptides with antitumor activity in the genome of the marine Streptomyces PHM034.</title>
        <authorList>
            <person name="Ceniceros A."/>
            <person name="Canedo L."/>
            <person name="Mendez C."/>
            <person name="Olano C."/>
            <person name="Schleissner C."/>
            <person name="Cuevas C."/>
            <person name="De La Calle F."/>
            <person name="Salas J.A."/>
        </authorList>
    </citation>
    <scope>NUCLEOTIDE SEQUENCE [LARGE SCALE GENOMIC DNA]</scope>
    <source>
        <strain evidence="2 3">PHM034</strain>
    </source>
</reference>
<dbReference type="AlphaFoldDB" id="A0A941J507"/>
<keyword evidence="3" id="KW-1185">Reference proteome</keyword>
<feature type="compositionally biased region" description="Low complexity" evidence="1">
    <location>
        <begin position="272"/>
        <end position="281"/>
    </location>
</feature>
<evidence type="ECO:0000313" key="2">
    <source>
        <dbReference type="EMBL" id="MBR8639539.1"/>
    </source>
</evidence>
<gene>
    <name evidence="2" type="ORF">KEF29_10075</name>
</gene>
<dbReference type="Proteomes" id="UP000682308">
    <property type="component" value="Unassembled WGS sequence"/>
</dbReference>
<evidence type="ECO:0008006" key="4">
    <source>
        <dbReference type="Google" id="ProtNLM"/>
    </source>
</evidence>
<name>A0A941J507_9ACTN</name>
<feature type="region of interest" description="Disordered" evidence="1">
    <location>
        <begin position="244"/>
        <end position="315"/>
    </location>
</feature>
<evidence type="ECO:0000313" key="3">
    <source>
        <dbReference type="Proteomes" id="UP000682308"/>
    </source>
</evidence>
<accession>A0A941J507</accession>
<evidence type="ECO:0000256" key="1">
    <source>
        <dbReference type="SAM" id="MobiDB-lite"/>
    </source>
</evidence>
<comment type="caution">
    <text evidence="2">The sequence shown here is derived from an EMBL/GenBank/DDBJ whole genome shotgun (WGS) entry which is preliminary data.</text>
</comment>
<feature type="compositionally biased region" description="Pro residues" evidence="1">
    <location>
        <begin position="248"/>
        <end position="271"/>
    </location>
</feature>
<sequence length="315" mass="33493">MNAPGITNASARGAVEQSTDLEGLALTALAAVGGSGDELLFLAGSTTDGLANRNSDLDLYVVGDLRVTGSETAARQGERTATVAHHEGREVNVAVLDPAALGGLRDAFGASVASLSGEKGIAQLVDEDNLKILHRVRTGRALRRPDRLRELREELGTGDLPRYLLNVAAVAAVNRLTDVTGELADGHADSAAWMYREALVHTGQCALAAAGVTVPSVKWLVRLLQRQAARPDDSGCAAHVARRLLARPPTPPPRWRGPGPTSPPSSTPPATRPARTSAPWPDGSWDDTDDPRRPRRPERSRRGHRPRHGDGPRRA</sequence>
<proteinExistence type="predicted"/>
<protein>
    <recommendedName>
        <fullName evidence="4">Polymerase nucleotidyl transferase domain-containing protein</fullName>
    </recommendedName>
</protein>
<organism evidence="2 3">
    <name type="scientific">Streptomyces tuirus</name>
    <dbReference type="NCBI Taxonomy" id="68278"/>
    <lineage>
        <taxon>Bacteria</taxon>
        <taxon>Bacillati</taxon>
        <taxon>Actinomycetota</taxon>
        <taxon>Actinomycetes</taxon>
        <taxon>Kitasatosporales</taxon>
        <taxon>Streptomycetaceae</taxon>
        <taxon>Streptomyces</taxon>
    </lineage>
</organism>
<feature type="compositionally biased region" description="Basic residues" evidence="1">
    <location>
        <begin position="293"/>
        <end position="307"/>
    </location>
</feature>